<dbReference type="EC" id="1.5.1.39" evidence="1"/>
<keyword evidence="1" id="KW-0560">Oxidoreductase</keyword>
<dbReference type="SUPFAM" id="SSF55469">
    <property type="entry name" value="FMN-dependent nitroreductase-like"/>
    <property type="match status" value="1"/>
</dbReference>
<dbReference type="InterPro" id="IPR000415">
    <property type="entry name" value="Nitroreductase-like"/>
</dbReference>
<accession>A0A5J4R6D4</accession>
<proteinExistence type="predicted"/>
<dbReference type="EMBL" id="SNRY01001675">
    <property type="protein sequence ID" value="KAA6329259.1"/>
    <property type="molecule type" value="Genomic_DNA"/>
</dbReference>
<dbReference type="GO" id="GO:0008752">
    <property type="term" value="F:FMN reductase [NAD(P)H] activity"/>
    <property type="evidence" value="ECO:0007669"/>
    <property type="project" value="UniProtKB-EC"/>
</dbReference>
<comment type="caution">
    <text evidence="1">The sequence shown here is derived from an EMBL/GenBank/DDBJ whole genome shotgun (WGS) entry which is preliminary data.</text>
</comment>
<reference evidence="1" key="1">
    <citation type="submission" date="2019-03" db="EMBL/GenBank/DDBJ databases">
        <title>Single cell metagenomics reveals metabolic interactions within the superorganism composed of flagellate Streblomastix strix and complex community of Bacteroidetes bacteria on its surface.</title>
        <authorList>
            <person name="Treitli S.C."/>
            <person name="Kolisko M."/>
            <person name="Husnik F."/>
            <person name="Keeling P."/>
            <person name="Hampl V."/>
        </authorList>
    </citation>
    <scope>NUCLEOTIDE SEQUENCE</scope>
    <source>
        <strain evidence="1">STM</strain>
    </source>
</reference>
<evidence type="ECO:0000313" key="1">
    <source>
        <dbReference type="EMBL" id="KAA6329259.1"/>
    </source>
</evidence>
<feature type="non-terminal residue" evidence="1">
    <location>
        <position position="23"/>
    </location>
</feature>
<gene>
    <name evidence="1" type="ORF">EZS27_021914</name>
</gene>
<name>A0A5J4R6D4_9ZZZZ</name>
<sequence length="23" mass="2818">MNNFGDLIMKRRSMRKFTDEKLS</sequence>
<dbReference type="AlphaFoldDB" id="A0A5J4R6D4"/>
<protein>
    <submittedName>
        <fullName evidence="1">FMN reductase [NAD(P)H]</fullName>
        <ecNumber evidence="1">1.5.1.39</ecNumber>
    </submittedName>
</protein>
<organism evidence="1">
    <name type="scientific">termite gut metagenome</name>
    <dbReference type="NCBI Taxonomy" id="433724"/>
    <lineage>
        <taxon>unclassified sequences</taxon>
        <taxon>metagenomes</taxon>
        <taxon>organismal metagenomes</taxon>
    </lineage>
</organism>